<evidence type="ECO:0000313" key="1">
    <source>
        <dbReference type="EMBL" id="CAD8167819.1"/>
    </source>
</evidence>
<keyword evidence="2" id="KW-1185">Reference proteome</keyword>
<dbReference type="Proteomes" id="UP000689195">
    <property type="component" value="Unassembled WGS sequence"/>
</dbReference>
<dbReference type="AlphaFoldDB" id="A0A8S1UW73"/>
<reference evidence="1" key="1">
    <citation type="submission" date="2021-01" db="EMBL/GenBank/DDBJ databases">
        <authorList>
            <consortium name="Genoscope - CEA"/>
            <person name="William W."/>
        </authorList>
    </citation>
    <scope>NUCLEOTIDE SEQUENCE</scope>
</reference>
<gene>
    <name evidence="1" type="ORF">PPENT_87.1.T0480011</name>
</gene>
<organism evidence="1 2">
    <name type="scientific">Paramecium pentaurelia</name>
    <dbReference type="NCBI Taxonomy" id="43138"/>
    <lineage>
        <taxon>Eukaryota</taxon>
        <taxon>Sar</taxon>
        <taxon>Alveolata</taxon>
        <taxon>Ciliophora</taxon>
        <taxon>Intramacronucleata</taxon>
        <taxon>Oligohymenophorea</taxon>
        <taxon>Peniculida</taxon>
        <taxon>Parameciidae</taxon>
        <taxon>Paramecium</taxon>
    </lineage>
</organism>
<name>A0A8S1UW73_9CILI</name>
<accession>A0A8S1UW73</accession>
<dbReference type="EMBL" id="CAJJDO010000048">
    <property type="protein sequence ID" value="CAD8167819.1"/>
    <property type="molecule type" value="Genomic_DNA"/>
</dbReference>
<evidence type="ECO:0000313" key="2">
    <source>
        <dbReference type="Proteomes" id="UP000689195"/>
    </source>
</evidence>
<sequence length="79" mass="9256">MEGFYWEYIKLFKKAILIFILTNFETEIALKASLLELSLLMYQISRISLNIHQSKINNLDLQSSLICSIQIYSINQINL</sequence>
<comment type="caution">
    <text evidence="1">The sequence shown here is derived from an EMBL/GenBank/DDBJ whole genome shotgun (WGS) entry which is preliminary data.</text>
</comment>
<protein>
    <submittedName>
        <fullName evidence="1">Uncharacterized protein</fullName>
    </submittedName>
</protein>
<proteinExistence type="predicted"/>